<organism evidence="2 3">
    <name type="scientific">Penicillium argentinense</name>
    <dbReference type="NCBI Taxonomy" id="1131581"/>
    <lineage>
        <taxon>Eukaryota</taxon>
        <taxon>Fungi</taxon>
        <taxon>Dikarya</taxon>
        <taxon>Ascomycota</taxon>
        <taxon>Pezizomycotina</taxon>
        <taxon>Eurotiomycetes</taxon>
        <taxon>Eurotiomycetidae</taxon>
        <taxon>Eurotiales</taxon>
        <taxon>Aspergillaceae</taxon>
        <taxon>Penicillium</taxon>
    </lineage>
</organism>
<keyword evidence="3" id="KW-1185">Reference proteome</keyword>
<dbReference type="GeneID" id="81358150"/>
<reference evidence="2" key="2">
    <citation type="journal article" date="2023" name="IMA Fungus">
        <title>Comparative genomic study of the Penicillium genus elucidates a diverse pangenome and 15 lateral gene transfer events.</title>
        <authorList>
            <person name="Petersen C."/>
            <person name="Sorensen T."/>
            <person name="Nielsen M.R."/>
            <person name="Sondergaard T.E."/>
            <person name="Sorensen J.L."/>
            <person name="Fitzpatrick D.A."/>
            <person name="Frisvad J.C."/>
            <person name="Nielsen K.L."/>
        </authorList>
    </citation>
    <scope>NUCLEOTIDE SEQUENCE</scope>
    <source>
        <strain evidence="2">IBT 30761</strain>
    </source>
</reference>
<feature type="compositionally biased region" description="Acidic residues" evidence="1">
    <location>
        <begin position="257"/>
        <end position="270"/>
    </location>
</feature>
<feature type="compositionally biased region" description="Low complexity" evidence="1">
    <location>
        <begin position="449"/>
        <end position="460"/>
    </location>
</feature>
<proteinExistence type="predicted"/>
<feature type="region of interest" description="Disordered" evidence="1">
    <location>
        <begin position="1"/>
        <end position="48"/>
    </location>
</feature>
<sequence length="460" mass="50335">MLGDQELTDTPMENNMGDGPFSNGTSMSQNTTYWGSQSQLQDPFGQSSFRNSAFFSTLTENPNPPQPSTSTSVNFIDRYDTWFDTTMTGATNDPQMLEPFQDITESHTPGQRTTGESLSAVDGNAPSAQFPVTPDNDAFAYPTPATTNNNLGNVSSMGLGSRGIQQPAIPTNMANPQVSVSSGNTNPATANNRFRDLAWVELGAPITNEPAVLVPRQRNPRPEAAAEAPPPGHWWYRLFGTQLFGDPNEAAGTSSADETDENSTADETDETSTTYNPFPAAQSRSAALQGYFQPRHGQQSTEFGLFHYLIQQQLVAGIPSSGLQVMPDLNCRRQNPRPRLSRIMELYRPEYGYVMEDYPRYNGTVPSIPTNARLAPMQPSPMQPTPTLPMSTQGPEPSNHEDFDVSDRGLMQLESADESIPSLFGIPELESLLQIGSIDLDEMEEDNDGNGNNLDSLFRK</sequence>
<accession>A0A9W9KBI2</accession>
<feature type="region of interest" description="Disordered" evidence="1">
    <location>
        <begin position="246"/>
        <end position="277"/>
    </location>
</feature>
<feature type="region of interest" description="Disordered" evidence="1">
    <location>
        <begin position="377"/>
        <end position="403"/>
    </location>
</feature>
<reference evidence="2" key="1">
    <citation type="submission" date="2022-11" db="EMBL/GenBank/DDBJ databases">
        <authorList>
            <person name="Petersen C."/>
        </authorList>
    </citation>
    <scope>NUCLEOTIDE SEQUENCE</scope>
    <source>
        <strain evidence="2">IBT 30761</strain>
    </source>
</reference>
<feature type="compositionally biased region" description="Polar residues" evidence="1">
    <location>
        <begin position="22"/>
        <end position="48"/>
    </location>
</feature>
<evidence type="ECO:0000256" key="1">
    <source>
        <dbReference type="SAM" id="MobiDB-lite"/>
    </source>
</evidence>
<evidence type="ECO:0000313" key="3">
    <source>
        <dbReference type="Proteomes" id="UP001149074"/>
    </source>
</evidence>
<dbReference type="RefSeq" id="XP_056475330.1">
    <property type="nucleotide sequence ID" value="XM_056619171.1"/>
</dbReference>
<dbReference type="EMBL" id="JAPQKI010000005">
    <property type="protein sequence ID" value="KAJ5099676.1"/>
    <property type="molecule type" value="Genomic_DNA"/>
</dbReference>
<comment type="caution">
    <text evidence="2">The sequence shown here is derived from an EMBL/GenBank/DDBJ whole genome shotgun (WGS) entry which is preliminary data.</text>
</comment>
<dbReference type="AlphaFoldDB" id="A0A9W9KBI2"/>
<name>A0A9W9KBI2_9EURO</name>
<feature type="compositionally biased region" description="Pro residues" evidence="1">
    <location>
        <begin position="378"/>
        <end position="387"/>
    </location>
</feature>
<protein>
    <submittedName>
        <fullName evidence="2">Uncharacterized protein</fullName>
    </submittedName>
</protein>
<feature type="region of interest" description="Disordered" evidence="1">
    <location>
        <begin position="441"/>
        <end position="460"/>
    </location>
</feature>
<evidence type="ECO:0000313" key="2">
    <source>
        <dbReference type="EMBL" id="KAJ5099676.1"/>
    </source>
</evidence>
<dbReference type="Proteomes" id="UP001149074">
    <property type="component" value="Unassembled WGS sequence"/>
</dbReference>
<gene>
    <name evidence="2" type="ORF">N7532_006677</name>
</gene>